<dbReference type="AlphaFoldDB" id="A0A8H5FR23"/>
<dbReference type="PANTHER" id="PTHR28242">
    <property type="entry name" value="PHOSPHORELAY INTERMEDIATE PROTEIN YPD1"/>
    <property type="match status" value="1"/>
</dbReference>
<evidence type="ECO:0000259" key="3">
    <source>
        <dbReference type="PROSITE" id="PS50894"/>
    </source>
</evidence>
<dbReference type="OrthoDB" id="1673781at2759"/>
<dbReference type="GO" id="GO:0005634">
    <property type="term" value="C:nucleus"/>
    <property type="evidence" value="ECO:0007669"/>
    <property type="project" value="TreeGrafter"/>
</dbReference>
<feature type="region of interest" description="Disordered" evidence="2">
    <location>
        <begin position="1"/>
        <end position="122"/>
    </location>
</feature>
<feature type="domain" description="HPt" evidence="3">
    <location>
        <begin position="137"/>
        <end position="237"/>
    </location>
</feature>
<evidence type="ECO:0000256" key="1">
    <source>
        <dbReference type="PROSITE-ProRule" id="PRU00110"/>
    </source>
</evidence>
<protein>
    <recommendedName>
        <fullName evidence="3">HPt domain-containing protein</fullName>
    </recommendedName>
</protein>
<dbReference type="GO" id="GO:0043424">
    <property type="term" value="F:protein histidine kinase binding"/>
    <property type="evidence" value="ECO:0007669"/>
    <property type="project" value="InterPro"/>
</dbReference>
<reference evidence="4 5" key="1">
    <citation type="journal article" date="2020" name="ISME J.">
        <title>Uncovering the hidden diversity of litter-decomposition mechanisms in mushroom-forming fungi.</title>
        <authorList>
            <person name="Floudas D."/>
            <person name="Bentzer J."/>
            <person name="Ahren D."/>
            <person name="Johansson T."/>
            <person name="Persson P."/>
            <person name="Tunlid A."/>
        </authorList>
    </citation>
    <scope>NUCLEOTIDE SEQUENCE [LARGE SCALE GENOMIC DNA]</scope>
    <source>
        <strain evidence="4 5">CBS 291.85</strain>
    </source>
</reference>
<dbReference type="PANTHER" id="PTHR28242:SF52">
    <property type="entry name" value="PHOSPHORELAY INTERMEDIATE PROTEIN YPD1"/>
    <property type="match status" value="1"/>
</dbReference>
<organism evidence="4 5">
    <name type="scientific">Tetrapyrgos nigripes</name>
    <dbReference type="NCBI Taxonomy" id="182062"/>
    <lineage>
        <taxon>Eukaryota</taxon>
        <taxon>Fungi</taxon>
        <taxon>Dikarya</taxon>
        <taxon>Basidiomycota</taxon>
        <taxon>Agaricomycotina</taxon>
        <taxon>Agaricomycetes</taxon>
        <taxon>Agaricomycetidae</taxon>
        <taxon>Agaricales</taxon>
        <taxon>Marasmiineae</taxon>
        <taxon>Marasmiaceae</taxon>
        <taxon>Tetrapyrgos</taxon>
    </lineage>
</organism>
<feature type="modified residue" description="Phosphohistidine" evidence="1">
    <location>
        <position position="176"/>
    </location>
</feature>
<proteinExistence type="predicted"/>
<dbReference type="Gene3D" id="1.20.120.160">
    <property type="entry name" value="HPT domain"/>
    <property type="match status" value="1"/>
</dbReference>
<dbReference type="Proteomes" id="UP000559256">
    <property type="component" value="Unassembled WGS sequence"/>
</dbReference>
<dbReference type="GO" id="GO:0005737">
    <property type="term" value="C:cytoplasm"/>
    <property type="evidence" value="ECO:0007669"/>
    <property type="project" value="TreeGrafter"/>
</dbReference>
<dbReference type="Pfam" id="PF01627">
    <property type="entry name" value="Hpt"/>
    <property type="match status" value="1"/>
</dbReference>
<feature type="compositionally biased region" description="Basic and acidic residues" evidence="2">
    <location>
        <begin position="63"/>
        <end position="82"/>
    </location>
</feature>
<comment type="caution">
    <text evidence="4">The sequence shown here is derived from an EMBL/GenBank/DDBJ whole genome shotgun (WGS) entry which is preliminary data.</text>
</comment>
<dbReference type="InterPro" id="IPR045871">
    <property type="entry name" value="AHP1-5/YPD1"/>
</dbReference>
<dbReference type="SUPFAM" id="SSF47226">
    <property type="entry name" value="Histidine-containing phosphotransfer domain, HPT domain"/>
    <property type="match status" value="1"/>
</dbReference>
<dbReference type="EMBL" id="JAACJM010000111">
    <property type="protein sequence ID" value="KAF5345538.1"/>
    <property type="molecule type" value="Genomic_DNA"/>
</dbReference>
<keyword evidence="5" id="KW-1185">Reference proteome</keyword>
<evidence type="ECO:0000313" key="4">
    <source>
        <dbReference type="EMBL" id="KAF5345538.1"/>
    </source>
</evidence>
<accession>A0A8H5FR23</accession>
<dbReference type="InterPro" id="IPR036641">
    <property type="entry name" value="HPT_dom_sf"/>
</dbReference>
<evidence type="ECO:0000256" key="2">
    <source>
        <dbReference type="SAM" id="MobiDB-lite"/>
    </source>
</evidence>
<keyword evidence="1" id="KW-0597">Phosphoprotein</keyword>
<feature type="compositionally biased region" description="Low complexity" evidence="2">
    <location>
        <begin position="22"/>
        <end position="62"/>
    </location>
</feature>
<evidence type="ECO:0000313" key="5">
    <source>
        <dbReference type="Proteomes" id="UP000559256"/>
    </source>
</evidence>
<dbReference type="InterPro" id="IPR008207">
    <property type="entry name" value="Sig_transdc_His_kin_Hpt_dom"/>
</dbReference>
<dbReference type="GO" id="GO:0009927">
    <property type="term" value="F:histidine phosphotransfer kinase activity"/>
    <property type="evidence" value="ECO:0007669"/>
    <property type="project" value="InterPro"/>
</dbReference>
<dbReference type="SMART" id="SM00073">
    <property type="entry name" value="HPT"/>
    <property type="match status" value="1"/>
</dbReference>
<dbReference type="GO" id="GO:0000160">
    <property type="term" value="P:phosphorelay signal transduction system"/>
    <property type="evidence" value="ECO:0007669"/>
    <property type="project" value="InterPro"/>
</dbReference>
<name>A0A8H5FR23_9AGAR</name>
<dbReference type="PROSITE" id="PS50894">
    <property type="entry name" value="HPT"/>
    <property type="match status" value="1"/>
</dbReference>
<sequence>MVPHDIMNTISGPAARLDYHSSSRASLRSCSSKSTTTTTATMSTTTVTPTSSISATASPSSSKSDKSDSHQSDKAAPKDKHVSPSSTPTPAKDKKGPPPADSSSSSKDKGIASGETDEDIIDMDTFKQILELDEDDEHEFSLEMVEAYYSQAGTTFIDMNAALESKDLEKLSDLGHFLKGSSAALGVSKVRNSCEKIQNYGALRDDEALPLKPEVAIERITNLLSQVKEEYEVAEAWLKKYYGKEGD</sequence>
<dbReference type="CDD" id="cd00088">
    <property type="entry name" value="HPT"/>
    <property type="match status" value="1"/>
</dbReference>
<gene>
    <name evidence="4" type="ORF">D9758_012029</name>
</gene>